<accession>A0AA37BP12</accession>
<dbReference type="FunFam" id="2.60.40.4380:FF:000002">
    <property type="entry name" value="Translational regulator CsrA"/>
    <property type="match status" value="1"/>
</dbReference>
<dbReference type="EMBL" id="BMQD01000058">
    <property type="protein sequence ID" value="GGL01094.1"/>
    <property type="molecule type" value="Genomic_DNA"/>
</dbReference>
<name>A0AA37BP12_9ACTN</name>
<evidence type="ECO:0000256" key="4">
    <source>
        <dbReference type="ARBA" id="ARBA00022884"/>
    </source>
</evidence>
<dbReference type="GO" id="GO:0048027">
    <property type="term" value="F:mRNA 5'-UTR binding"/>
    <property type="evidence" value="ECO:0007669"/>
    <property type="project" value="UniProtKB-UniRule"/>
</dbReference>
<keyword evidence="4 5" id="KW-0694">RNA-binding</keyword>
<comment type="function">
    <text evidence="5">A translational regulator that binds mRNA to regulate translation initiation and/or mRNA stability. Usually binds in the 5'-UTR at or near the Shine-Dalgarno sequence preventing ribosome-binding, thus repressing translation. Its main target seems to be the major flagellin gene, while its function is anatagonized by FliW.</text>
</comment>
<dbReference type="Proteomes" id="UP000627984">
    <property type="component" value="Unassembled WGS sequence"/>
</dbReference>
<dbReference type="NCBIfam" id="NF002469">
    <property type="entry name" value="PRK01712.1"/>
    <property type="match status" value="1"/>
</dbReference>
<sequence length="99" mass="10334">MLVLTRRSGESLMIGDDVVVTVLDVRGDVVRIGIRAPRSVPVHREEIFRELQTANREAASPNEDALAALRRMLRPGAPGTPGGTEGGGETGGETGGADA</sequence>
<dbReference type="GO" id="GO:0006109">
    <property type="term" value="P:regulation of carbohydrate metabolic process"/>
    <property type="evidence" value="ECO:0007669"/>
    <property type="project" value="InterPro"/>
</dbReference>
<comment type="subunit">
    <text evidence="5">Homodimer; the beta-strands of each monomer intercalate to form a hydrophobic core, while the alpha-helices form wings that extend away from the core.</text>
</comment>
<dbReference type="InterPro" id="IPR003751">
    <property type="entry name" value="CsrA"/>
</dbReference>
<protein>
    <recommendedName>
        <fullName evidence="5">Translational regulator CsrA</fullName>
    </recommendedName>
</protein>
<reference evidence="7" key="2">
    <citation type="submission" date="2022-09" db="EMBL/GenBank/DDBJ databases">
        <authorList>
            <person name="Sun Q."/>
            <person name="Ohkuma M."/>
        </authorList>
    </citation>
    <scope>NUCLEOTIDE SEQUENCE</scope>
    <source>
        <strain evidence="7">JCM 3093</strain>
    </source>
</reference>
<dbReference type="GO" id="GO:0005829">
    <property type="term" value="C:cytosol"/>
    <property type="evidence" value="ECO:0007669"/>
    <property type="project" value="TreeGrafter"/>
</dbReference>
<evidence type="ECO:0000256" key="3">
    <source>
        <dbReference type="ARBA" id="ARBA00022845"/>
    </source>
</evidence>
<comment type="subcellular location">
    <subcellularLocation>
        <location evidence="5">Cytoplasm</location>
    </subcellularLocation>
</comment>
<dbReference type="InterPro" id="IPR036107">
    <property type="entry name" value="CsrA_sf"/>
</dbReference>
<dbReference type="GO" id="GO:1902208">
    <property type="term" value="P:regulation of bacterial-type flagellum assembly"/>
    <property type="evidence" value="ECO:0007669"/>
    <property type="project" value="UniProtKB-UniRule"/>
</dbReference>
<proteinExistence type="inferred from homology"/>
<evidence type="ECO:0000256" key="5">
    <source>
        <dbReference type="HAMAP-Rule" id="MF_00167"/>
    </source>
</evidence>
<dbReference type="RefSeq" id="WP_191898688.1">
    <property type="nucleotide sequence ID" value="NZ_BMQD01000058.1"/>
</dbReference>
<gene>
    <name evidence="5" type="primary">csrA</name>
    <name evidence="7" type="ORF">GCM10010126_70470</name>
</gene>
<evidence type="ECO:0000256" key="2">
    <source>
        <dbReference type="ARBA" id="ARBA00022491"/>
    </source>
</evidence>
<organism evidence="7 8">
    <name type="scientific">Planomonospora parontospora</name>
    <dbReference type="NCBI Taxonomy" id="58119"/>
    <lineage>
        <taxon>Bacteria</taxon>
        <taxon>Bacillati</taxon>
        <taxon>Actinomycetota</taxon>
        <taxon>Actinomycetes</taxon>
        <taxon>Streptosporangiales</taxon>
        <taxon>Streptosporangiaceae</taxon>
        <taxon>Planomonospora</taxon>
    </lineage>
</organism>
<dbReference type="PANTHER" id="PTHR34984:SF1">
    <property type="entry name" value="CARBON STORAGE REGULATOR"/>
    <property type="match status" value="1"/>
</dbReference>
<keyword evidence="5" id="KW-1005">Bacterial flagellum biogenesis</keyword>
<keyword evidence="1 5" id="KW-0963">Cytoplasm</keyword>
<evidence type="ECO:0000313" key="8">
    <source>
        <dbReference type="Proteomes" id="UP000627984"/>
    </source>
</evidence>
<feature type="compositionally biased region" description="Gly residues" evidence="6">
    <location>
        <begin position="79"/>
        <end position="99"/>
    </location>
</feature>
<dbReference type="GO" id="GO:0044781">
    <property type="term" value="P:bacterial-type flagellum organization"/>
    <property type="evidence" value="ECO:0007669"/>
    <property type="project" value="UniProtKB-KW"/>
</dbReference>
<keyword evidence="2 5" id="KW-0678">Repressor</keyword>
<comment type="caution">
    <text evidence="7">The sequence shown here is derived from an EMBL/GenBank/DDBJ whole genome shotgun (WGS) entry which is preliminary data.</text>
</comment>
<dbReference type="AlphaFoldDB" id="A0AA37BP12"/>
<dbReference type="GO" id="GO:0006402">
    <property type="term" value="P:mRNA catabolic process"/>
    <property type="evidence" value="ECO:0007669"/>
    <property type="project" value="InterPro"/>
</dbReference>
<dbReference type="Pfam" id="PF02599">
    <property type="entry name" value="CsrA"/>
    <property type="match status" value="1"/>
</dbReference>
<reference evidence="7" key="1">
    <citation type="journal article" date="2014" name="Int. J. Syst. Evol. Microbiol.">
        <title>Complete genome sequence of Corynebacterium casei LMG S-19264T (=DSM 44701T), isolated from a smear-ripened cheese.</title>
        <authorList>
            <consortium name="US DOE Joint Genome Institute (JGI-PGF)"/>
            <person name="Walter F."/>
            <person name="Albersmeier A."/>
            <person name="Kalinowski J."/>
            <person name="Ruckert C."/>
        </authorList>
    </citation>
    <scope>NUCLEOTIDE SEQUENCE</scope>
    <source>
        <strain evidence="7">JCM 3093</strain>
    </source>
</reference>
<comment type="similarity">
    <text evidence="5">Belongs to the CsrA/RsmA family.</text>
</comment>
<dbReference type="Gene3D" id="2.60.40.4380">
    <property type="entry name" value="Translational regulator CsrA"/>
    <property type="match status" value="1"/>
</dbReference>
<feature type="region of interest" description="Disordered" evidence="6">
    <location>
        <begin position="73"/>
        <end position="99"/>
    </location>
</feature>
<dbReference type="NCBIfam" id="TIGR00202">
    <property type="entry name" value="csrA"/>
    <property type="match status" value="1"/>
</dbReference>
<keyword evidence="3 5" id="KW-0810">Translation regulation</keyword>
<dbReference type="PANTHER" id="PTHR34984">
    <property type="entry name" value="CARBON STORAGE REGULATOR"/>
    <property type="match status" value="1"/>
</dbReference>
<evidence type="ECO:0000313" key="7">
    <source>
        <dbReference type="EMBL" id="GGL01094.1"/>
    </source>
</evidence>
<evidence type="ECO:0000256" key="6">
    <source>
        <dbReference type="SAM" id="MobiDB-lite"/>
    </source>
</evidence>
<dbReference type="GO" id="GO:0045947">
    <property type="term" value="P:negative regulation of translational initiation"/>
    <property type="evidence" value="ECO:0007669"/>
    <property type="project" value="UniProtKB-UniRule"/>
</dbReference>
<dbReference type="SUPFAM" id="SSF117130">
    <property type="entry name" value="CsrA-like"/>
    <property type="match status" value="1"/>
</dbReference>
<evidence type="ECO:0000256" key="1">
    <source>
        <dbReference type="ARBA" id="ARBA00022490"/>
    </source>
</evidence>
<dbReference type="HAMAP" id="MF_00167">
    <property type="entry name" value="CsrA"/>
    <property type="match status" value="1"/>
</dbReference>